<dbReference type="GO" id="GO:0003729">
    <property type="term" value="F:mRNA binding"/>
    <property type="evidence" value="ECO:0007669"/>
    <property type="project" value="TreeGrafter"/>
</dbReference>
<gene>
    <name evidence="5" type="ORF">AWJ20_5061</name>
</gene>
<dbReference type="KEGG" id="slb:AWJ20_5061"/>
<keyword evidence="3" id="KW-0539">Nucleus</keyword>
<comment type="similarity">
    <text evidence="2">Belongs to the THOC5 family.</text>
</comment>
<dbReference type="GeneID" id="30037262"/>
<feature type="coiled-coil region" evidence="4">
    <location>
        <begin position="134"/>
        <end position="161"/>
    </location>
</feature>
<dbReference type="Proteomes" id="UP000189580">
    <property type="component" value="Chromosome d"/>
</dbReference>
<proteinExistence type="inferred from homology"/>
<evidence type="ECO:0000256" key="3">
    <source>
        <dbReference type="ARBA" id="ARBA00023242"/>
    </source>
</evidence>
<accession>A0A167EHV5</accession>
<keyword evidence="4" id="KW-0175">Coiled coil</keyword>
<organism evidence="5 6">
    <name type="scientific">Sugiyamaella lignohabitans</name>
    <dbReference type="NCBI Taxonomy" id="796027"/>
    <lineage>
        <taxon>Eukaryota</taxon>
        <taxon>Fungi</taxon>
        <taxon>Dikarya</taxon>
        <taxon>Ascomycota</taxon>
        <taxon>Saccharomycotina</taxon>
        <taxon>Dipodascomycetes</taxon>
        <taxon>Dipodascales</taxon>
        <taxon>Trichomonascaceae</taxon>
        <taxon>Sugiyamaella</taxon>
    </lineage>
</organism>
<dbReference type="PANTHER" id="PTHR13375:SF3">
    <property type="entry name" value="THO COMPLEX SUBUNIT 5 HOMOLOG"/>
    <property type="match status" value="1"/>
</dbReference>
<protein>
    <submittedName>
        <fullName evidence="5">Uncharacterized protein</fullName>
    </submittedName>
</protein>
<dbReference type="PANTHER" id="PTHR13375">
    <property type="entry name" value="FMS INTERACTING PROTEIN"/>
    <property type="match status" value="1"/>
</dbReference>
<dbReference type="EMBL" id="CP014502">
    <property type="protein sequence ID" value="ANB14103.1"/>
    <property type="molecule type" value="Genomic_DNA"/>
</dbReference>
<name>A0A167EHV5_9ASCO</name>
<evidence type="ECO:0000256" key="1">
    <source>
        <dbReference type="ARBA" id="ARBA00004123"/>
    </source>
</evidence>
<dbReference type="AlphaFoldDB" id="A0A167EHV5"/>
<dbReference type="OrthoDB" id="4086595at2759"/>
<dbReference type="InterPro" id="IPR019163">
    <property type="entry name" value="THO_Thoc5"/>
</dbReference>
<evidence type="ECO:0000256" key="4">
    <source>
        <dbReference type="SAM" id="Coils"/>
    </source>
</evidence>
<evidence type="ECO:0000256" key="2">
    <source>
        <dbReference type="ARBA" id="ARBA00008044"/>
    </source>
</evidence>
<dbReference type="RefSeq" id="XP_018736580.1">
    <property type="nucleotide sequence ID" value="XM_018882177.1"/>
</dbReference>
<reference evidence="5 6" key="1">
    <citation type="submission" date="2016-02" db="EMBL/GenBank/DDBJ databases">
        <title>Complete genome sequence and transcriptome regulation of the pentose utilising yeast Sugiyamaella lignohabitans.</title>
        <authorList>
            <person name="Bellasio M."/>
            <person name="Peymann A."/>
            <person name="Valli M."/>
            <person name="Sipitzky M."/>
            <person name="Graf A."/>
            <person name="Sauer M."/>
            <person name="Marx H."/>
            <person name="Mattanovich D."/>
        </authorList>
    </citation>
    <scope>NUCLEOTIDE SEQUENCE [LARGE SCALE GENOMIC DNA]</scope>
    <source>
        <strain evidence="5 6">CBS 10342</strain>
    </source>
</reference>
<dbReference type="GO" id="GO:0006406">
    <property type="term" value="P:mRNA export from nucleus"/>
    <property type="evidence" value="ECO:0007669"/>
    <property type="project" value="TreeGrafter"/>
</dbReference>
<dbReference type="Pfam" id="PF09766">
    <property type="entry name" value="FmiP_Thoc5"/>
    <property type="match status" value="1"/>
</dbReference>
<dbReference type="GO" id="GO:0000445">
    <property type="term" value="C:THO complex part of transcription export complex"/>
    <property type="evidence" value="ECO:0007669"/>
    <property type="project" value="TreeGrafter"/>
</dbReference>
<sequence length="165" mass="19732">MSVIVDLRLGNWKAQQLINSTKETTAKTKHEADTILLDIQNIYYQHKHLNREIDQCESFVSKHEQLDLVPLEQFLEENPHLKEEHDKNPASRNVNHMITLERLKDEEKRRLELFVTKTRLHETRNKLNLEIKSLRDGLDDVKAYETQLKRLKNETDQLRKLVYEH</sequence>
<evidence type="ECO:0000313" key="5">
    <source>
        <dbReference type="EMBL" id="ANB14103.1"/>
    </source>
</evidence>
<comment type="subcellular location">
    <subcellularLocation>
        <location evidence="1">Nucleus</location>
    </subcellularLocation>
</comment>
<evidence type="ECO:0000313" key="6">
    <source>
        <dbReference type="Proteomes" id="UP000189580"/>
    </source>
</evidence>
<keyword evidence="6" id="KW-1185">Reference proteome</keyword>